<evidence type="ECO:0000256" key="2">
    <source>
        <dbReference type="ARBA" id="ARBA00022737"/>
    </source>
</evidence>
<evidence type="ECO:0000313" key="7">
    <source>
        <dbReference type="Proteomes" id="UP000079169"/>
    </source>
</evidence>
<dbReference type="InterPro" id="IPR050688">
    <property type="entry name" value="Zinc_finger/UBP_domain"/>
</dbReference>
<evidence type="ECO:0000256" key="3">
    <source>
        <dbReference type="ARBA" id="ARBA00022771"/>
    </source>
</evidence>
<dbReference type="GO" id="GO:0005634">
    <property type="term" value="C:nucleus"/>
    <property type="evidence" value="ECO:0007669"/>
    <property type="project" value="TreeGrafter"/>
</dbReference>
<dbReference type="Pfam" id="PF00096">
    <property type="entry name" value="zf-C2H2"/>
    <property type="match status" value="2"/>
</dbReference>
<dbReference type="PaxDb" id="121845-A0A3Q0J8P9"/>
<evidence type="ECO:0000313" key="8">
    <source>
        <dbReference type="RefSeq" id="XP_026684857.1"/>
    </source>
</evidence>
<sequence>MYSHKKDECGQEPRFECPHCPYRAKRRSSLKSHIWAPLPANPSGKFTCDLCGRQYKHKRHMLSHMKDECGQEPRIFYRNCNQKGAIVRSDCCGKSYKNRNLRDRHRKTECGRADRGNGPIIRCPLCAYESAEMTDFRTHFIMKHNALTPARSSVRDPDDETEYALDYFICFSDQTSQTCIHCKLPQSSDVNTLVDHCRNCPRMVRSDPFRYKFVCYGCSYFTYNVGNIKKHLNIHLGEKPYVCRICNYSARESQSLKVHMKKYHS</sequence>
<dbReference type="SUPFAM" id="SSF57667">
    <property type="entry name" value="beta-beta-alpha zinc fingers"/>
    <property type="match status" value="2"/>
</dbReference>
<keyword evidence="7" id="KW-1185">Reference proteome</keyword>
<dbReference type="GO" id="GO:0045944">
    <property type="term" value="P:positive regulation of transcription by RNA polymerase II"/>
    <property type="evidence" value="ECO:0007669"/>
    <property type="project" value="TreeGrafter"/>
</dbReference>
<dbReference type="InterPro" id="IPR013087">
    <property type="entry name" value="Znf_C2H2_type"/>
</dbReference>
<reference evidence="8" key="1">
    <citation type="submission" date="2025-08" db="UniProtKB">
        <authorList>
            <consortium name="RefSeq"/>
        </authorList>
    </citation>
    <scope>IDENTIFICATION</scope>
</reference>
<dbReference type="SMART" id="SM00355">
    <property type="entry name" value="ZnF_C2H2"/>
    <property type="match status" value="5"/>
</dbReference>
<feature type="domain" description="C2H2-type" evidence="6">
    <location>
        <begin position="241"/>
        <end position="265"/>
    </location>
</feature>
<dbReference type="GO" id="GO:0008270">
    <property type="term" value="F:zinc ion binding"/>
    <property type="evidence" value="ECO:0007669"/>
    <property type="project" value="UniProtKB-KW"/>
</dbReference>
<keyword evidence="2" id="KW-0677">Repeat</keyword>
<dbReference type="InterPro" id="IPR036236">
    <property type="entry name" value="Znf_C2H2_sf"/>
</dbReference>
<dbReference type="PANTHER" id="PTHR24403:SF67">
    <property type="entry name" value="FI01116P-RELATED"/>
    <property type="match status" value="1"/>
</dbReference>
<dbReference type="PROSITE" id="PS50157">
    <property type="entry name" value="ZINC_FINGER_C2H2_2"/>
    <property type="match status" value="3"/>
</dbReference>
<name>A0A3Q0J8P9_DIACI</name>
<accession>A0A3Q0J8P9</accession>
<evidence type="ECO:0000256" key="5">
    <source>
        <dbReference type="PROSITE-ProRule" id="PRU00042"/>
    </source>
</evidence>
<dbReference type="STRING" id="121845.A0A3Q0J8P9"/>
<dbReference type="AlphaFoldDB" id="A0A3Q0J8P9"/>
<dbReference type="FunFam" id="3.30.160.60:FF:000630">
    <property type="entry name" value="Zinc finger protein 180"/>
    <property type="match status" value="1"/>
</dbReference>
<evidence type="ECO:0000256" key="1">
    <source>
        <dbReference type="ARBA" id="ARBA00022723"/>
    </source>
</evidence>
<gene>
    <name evidence="8" type="primary">LOC103516754</name>
</gene>
<keyword evidence="3 5" id="KW-0863">Zinc-finger</keyword>
<feature type="domain" description="C2H2-type" evidence="6">
    <location>
        <begin position="46"/>
        <end position="73"/>
    </location>
</feature>
<proteinExistence type="predicted"/>
<protein>
    <submittedName>
        <fullName evidence="8">Zinc finger X-chromosomal protein-like</fullName>
    </submittedName>
</protein>
<dbReference type="RefSeq" id="XP_026684857.1">
    <property type="nucleotide sequence ID" value="XM_026829056.1"/>
</dbReference>
<dbReference type="Gene3D" id="3.30.160.60">
    <property type="entry name" value="Classic Zinc Finger"/>
    <property type="match status" value="2"/>
</dbReference>
<dbReference type="PANTHER" id="PTHR24403">
    <property type="entry name" value="ZINC FINGER PROTEIN"/>
    <property type="match status" value="1"/>
</dbReference>
<dbReference type="Proteomes" id="UP000079169">
    <property type="component" value="Unplaced"/>
</dbReference>
<evidence type="ECO:0000256" key="4">
    <source>
        <dbReference type="ARBA" id="ARBA00022833"/>
    </source>
</evidence>
<feature type="domain" description="C2H2-type" evidence="6">
    <location>
        <begin position="213"/>
        <end position="240"/>
    </location>
</feature>
<keyword evidence="4" id="KW-0862">Zinc</keyword>
<dbReference type="KEGG" id="dci:103516754"/>
<evidence type="ECO:0000259" key="6">
    <source>
        <dbReference type="PROSITE" id="PS50157"/>
    </source>
</evidence>
<keyword evidence="1" id="KW-0479">Metal-binding</keyword>
<organism evidence="7 8">
    <name type="scientific">Diaphorina citri</name>
    <name type="common">Asian citrus psyllid</name>
    <dbReference type="NCBI Taxonomy" id="121845"/>
    <lineage>
        <taxon>Eukaryota</taxon>
        <taxon>Metazoa</taxon>
        <taxon>Ecdysozoa</taxon>
        <taxon>Arthropoda</taxon>
        <taxon>Hexapoda</taxon>
        <taxon>Insecta</taxon>
        <taxon>Pterygota</taxon>
        <taxon>Neoptera</taxon>
        <taxon>Paraneoptera</taxon>
        <taxon>Hemiptera</taxon>
        <taxon>Sternorrhyncha</taxon>
        <taxon>Psylloidea</taxon>
        <taxon>Psyllidae</taxon>
        <taxon>Diaphorininae</taxon>
        <taxon>Diaphorina</taxon>
    </lineage>
</organism>
<dbReference type="GeneID" id="103516754"/>